<dbReference type="Proteomes" id="UP000474159">
    <property type="component" value="Unassembled WGS sequence"/>
</dbReference>
<evidence type="ECO:0000313" key="2">
    <source>
        <dbReference type="Proteomes" id="UP000474159"/>
    </source>
</evidence>
<dbReference type="RefSeq" id="WP_150996894.1">
    <property type="nucleotide sequence ID" value="NZ_BPQY01000406.1"/>
</dbReference>
<sequence length="107" mass="11595">MSSSDQVAKLAATIEVLTSAVQFLVAERLNAQPPEVQADLLRVLQRSFSTPRTRDEAPMRAGLTQADLALWMPIVAQRLMDDVRVQLGLPPESVAHIGGAKPPDPAR</sequence>
<protein>
    <submittedName>
        <fullName evidence="1">Uncharacterized protein</fullName>
    </submittedName>
</protein>
<name>A0A6L3T2Z9_9HYPH</name>
<gene>
    <name evidence="1" type="ORF">F6X53_02505</name>
</gene>
<keyword evidence="2" id="KW-1185">Reference proteome</keyword>
<comment type="caution">
    <text evidence="1">The sequence shown here is derived from an EMBL/GenBank/DDBJ whole genome shotgun (WGS) entry which is preliminary data.</text>
</comment>
<evidence type="ECO:0000313" key="1">
    <source>
        <dbReference type="EMBL" id="KAB1081199.1"/>
    </source>
</evidence>
<dbReference type="OrthoDB" id="7992378at2"/>
<organism evidence="1 2">
    <name type="scientific">Methylobacterium soli</name>
    <dbReference type="NCBI Taxonomy" id="553447"/>
    <lineage>
        <taxon>Bacteria</taxon>
        <taxon>Pseudomonadati</taxon>
        <taxon>Pseudomonadota</taxon>
        <taxon>Alphaproteobacteria</taxon>
        <taxon>Hyphomicrobiales</taxon>
        <taxon>Methylobacteriaceae</taxon>
        <taxon>Methylobacterium</taxon>
    </lineage>
</organism>
<proteinExistence type="predicted"/>
<reference evidence="1 2" key="1">
    <citation type="submission" date="2019-09" db="EMBL/GenBank/DDBJ databases">
        <title>YIM 48816 draft genome.</title>
        <authorList>
            <person name="Jiang L."/>
        </authorList>
    </citation>
    <scope>NUCLEOTIDE SEQUENCE [LARGE SCALE GENOMIC DNA]</scope>
    <source>
        <strain evidence="1 2">YIM 48816</strain>
    </source>
</reference>
<dbReference type="AlphaFoldDB" id="A0A6L3T2Z9"/>
<dbReference type="EMBL" id="VZZK01000002">
    <property type="protein sequence ID" value="KAB1081199.1"/>
    <property type="molecule type" value="Genomic_DNA"/>
</dbReference>
<accession>A0A6L3T2Z9</accession>